<protein>
    <submittedName>
        <fullName evidence="1">Uncharacterized protein N19B2.115</fullName>
    </submittedName>
</protein>
<name>Q8WPQ0_9TRYP</name>
<reference evidence="1" key="1">
    <citation type="journal article" date="1998" name="Mol. Biochem. Parasitol.">
        <title>Selection for activation of a new variant surface glycoprotein gene expression site in Trypanosoma brucei can result in deletion of the old one.</title>
        <authorList>
            <person name="Rudenko G."/>
            <person name="Chaves I."/>
            <person name="Dirks-Mulder A."/>
            <person name="Borst P."/>
        </authorList>
    </citation>
    <scope>NUCLEOTIDE SEQUENCE</scope>
    <source>
        <strain evidence="1">427</strain>
    </source>
</reference>
<proteinExistence type="predicted"/>
<dbReference type="EMBL" id="AL671256">
    <property type="protein sequence ID" value="CAD21770.1"/>
    <property type="molecule type" value="Genomic_DNA"/>
</dbReference>
<gene>
    <name evidence="1" type="primary">N19B2.115</name>
</gene>
<organism evidence="1">
    <name type="scientific">Trypanosoma brucei</name>
    <dbReference type="NCBI Taxonomy" id="5691"/>
    <lineage>
        <taxon>Eukaryota</taxon>
        <taxon>Discoba</taxon>
        <taxon>Euglenozoa</taxon>
        <taxon>Kinetoplastea</taxon>
        <taxon>Metakinetoplastina</taxon>
        <taxon>Trypanosomatida</taxon>
        <taxon>Trypanosomatidae</taxon>
        <taxon>Trypanosoma</taxon>
    </lineage>
</organism>
<dbReference type="AlphaFoldDB" id="Q8WPQ0"/>
<accession>Q8WPQ0</accession>
<reference evidence="1" key="3">
    <citation type="submission" date="2002-01" db="EMBL/GenBank/DDBJ databases">
        <title>Construction and Characterization of Three Bacterial Artificial Chromosome Libraries for Trypanosoma brucei.</title>
        <authorList>
            <person name="Zeng C."/>
            <person name="Zhao B."/>
            <person name="Hierl M."/>
            <person name="Catanese J."/>
            <person name="Gerrard C."/>
            <person name="Melville S.E."/>
            <person name="Hoek M."/>
            <person name="Navarro M."/>
            <person name="Cross G.A.M."/>
            <person name="El-Sayed N."/>
            <person name="Berberof M."/>
            <person name="Rudenko G."/>
            <person name="Borst P."/>
            <person name="de Jong P."/>
        </authorList>
    </citation>
    <scope>NUCLEOTIDE SEQUENCE</scope>
    <source>
        <strain evidence="1">427</strain>
    </source>
</reference>
<sequence length="102" mass="11934">METGVNTAWDLIYQLTESRDECFIFFLRQDCVTSCQDIVLADAAFCCGKRLVLLAIVVRIVASRFWTTRVKLFYFSFFFLKEKLRHLLLRMCGYIPCLSCVI</sequence>
<reference evidence="1" key="2">
    <citation type="journal article" date="2002" name="Mol. Biochem. Parasitol.">
        <title>The architecture of variant surface glycoprotein gene expression sites in Trypanosoma brucei.</title>
        <authorList>
            <person name="Berriman M."/>
            <person name="Hall N."/>
            <person name="Sheader K."/>
            <person name="Bringaud F."/>
            <person name="Tiwari B."/>
            <person name="Isobe T."/>
            <person name="Bowman S."/>
            <person name="Corton C."/>
            <person name="Clark L."/>
            <person name="Cross G.A.M."/>
            <person name="Hoek M."/>
            <person name="Zanders T."/>
            <person name="Berberof M."/>
            <person name="Borst P."/>
            <person name="Rudenko G."/>
        </authorList>
    </citation>
    <scope>NUCLEOTIDE SEQUENCE</scope>
    <source>
        <strain evidence="1">427</strain>
    </source>
</reference>
<evidence type="ECO:0000313" key="1">
    <source>
        <dbReference type="EMBL" id="CAD21770.1"/>
    </source>
</evidence>